<keyword evidence="2" id="KW-0472">Membrane</keyword>
<evidence type="ECO:0000259" key="4">
    <source>
        <dbReference type="Pfam" id="PF07715"/>
    </source>
</evidence>
<gene>
    <name evidence="6" type="ORF">LCGC14_0071650</name>
</gene>
<dbReference type="InterPro" id="IPR036942">
    <property type="entry name" value="Beta-barrel_TonB_sf"/>
</dbReference>
<evidence type="ECO:0000313" key="6">
    <source>
        <dbReference type="EMBL" id="KKO06151.1"/>
    </source>
</evidence>
<dbReference type="Pfam" id="PF13620">
    <property type="entry name" value="CarboxypepD_reg"/>
    <property type="match status" value="1"/>
</dbReference>
<dbReference type="Gene3D" id="2.40.170.20">
    <property type="entry name" value="TonB-dependent receptor, beta-barrel domain"/>
    <property type="match status" value="1"/>
</dbReference>
<keyword evidence="3" id="KW-0998">Cell outer membrane</keyword>
<dbReference type="GO" id="GO:0009279">
    <property type="term" value="C:cell outer membrane"/>
    <property type="evidence" value="ECO:0007669"/>
    <property type="project" value="UniProtKB-SubCell"/>
</dbReference>
<dbReference type="AlphaFoldDB" id="A0A0F9VLY2"/>
<dbReference type="Pfam" id="PF14905">
    <property type="entry name" value="OMP_b-brl_3"/>
    <property type="match status" value="1"/>
</dbReference>
<protein>
    <submittedName>
        <fullName evidence="6">Uncharacterized protein</fullName>
    </submittedName>
</protein>
<dbReference type="InterPro" id="IPR012910">
    <property type="entry name" value="Plug_dom"/>
</dbReference>
<dbReference type="InterPro" id="IPR013783">
    <property type="entry name" value="Ig-like_fold"/>
</dbReference>
<dbReference type="InterPro" id="IPR008969">
    <property type="entry name" value="CarboxyPept-like_regulatory"/>
</dbReference>
<proteinExistence type="predicted"/>
<dbReference type="Pfam" id="PF07715">
    <property type="entry name" value="Plug"/>
    <property type="match status" value="1"/>
</dbReference>
<reference evidence="6" key="1">
    <citation type="journal article" date="2015" name="Nature">
        <title>Complex archaea that bridge the gap between prokaryotes and eukaryotes.</title>
        <authorList>
            <person name="Spang A."/>
            <person name="Saw J.H."/>
            <person name="Jorgensen S.L."/>
            <person name="Zaremba-Niedzwiedzka K."/>
            <person name="Martijn J."/>
            <person name="Lind A.E."/>
            <person name="van Eijk R."/>
            <person name="Schleper C."/>
            <person name="Guy L."/>
            <person name="Ettema T.J."/>
        </authorList>
    </citation>
    <scope>NUCLEOTIDE SEQUENCE</scope>
</reference>
<evidence type="ECO:0000256" key="3">
    <source>
        <dbReference type="ARBA" id="ARBA00023237"/>
    </source>
</evidence>
<dbReference type="SUPFAM" id="SSF49464">
    <property type="entry name" value="Carboxypeptidase regulatory domain-like"/>
    <property type="match status" value="1"/>
</dbReference>
<feature type="domain" description="TonB-dependent receptor plug" evidence="4">
    <location>
        <begin position="137"/>
        <end position="208"/>
    </location>
</feature>
<dbReference type="InterPro" id="IPR037066">
    <property type="entry name" value="Plug_dom_sf"/>
</dbReference>
<comment type="caution">
    <text evidence="6">The sequence shown here is derived from an EMBL/GenBank/DDBJ whole genome shotgun (WGS) entry which is preliminary data.</text>
</comment>
<dbReference type="Gene3D" id="2.170.130.10">
    <property type="entry name" value="TonB-dependent receptor, plug domain"/>
    <property type="match status" value="1"/>
</dbReference>
<evidence type="ECO:0000256" key="1">
    <source>
        <dbReference type="ARBA" id="ARBA00004442"/>
    </source>
</evidence>
<comment type="subcellular location">
    <subcellularLocation>
        <location evidence="1">Cell outer membrane</location>
    </subcellularLocation>
</comment>
<organism evidence="6">
    <name type="scientific">marine sediment metagenome</name>
    <dbReference type="NCBI Taxonomy" id="412755"/>
    <lineage>
        <taxon>unclassified sequences</taxon>
        <taxon>metagenomes</taxon>
        <taxon>ecological metagenomes</taxon>
    </lineage>
</organism>
<feature type="domain" description="Outer membrane protein beta-barrel" evidence="5">
    <location>
        <begin position="372"/>
        <end position="777"/>
    </location>
</feature>
<name>A0A0F9VLY2_9ZZZZ</name>
<sequence>MTRDTYITLLFCLTFTLAFSQDFVINGLVIDDNKEPVILANVILLSEDGEFIKGTVTNDQGRYEFKAISPSSYRVLASYIANTVESSLTAITESIEILPLILQSSQELDEVVVTQKKPKLEQLADRHIFNIENTALSDSDIWDVLKRTPGVMVMNNRLYVNGSSKVNIMINGKRVNLPEDDIINLLTGSSASNVESIEVITSPPAKYSAEGGLLIDIKMKKNLVAGYNGAVFNRYTQGVLPKHTLGMDHFFKGKKIDFSTNYSFSHDRDWTRYSDITTYFENGQESEVWTAEQKSISNKKSHNLNLFLDVQLDDKNAISLSSTSSFSPNGGTKFSSITDIVSTTGDLSARLDGLNILNSDKFNSSNYLDWIHKLNDKGAELSTNAHFTYYDSKLNQEVNNDIVEGFTENTSENTLNVDSDQIINLFSAQTDLTLPLSEHSIMETGLRIATINSEASILQSGFDDTLEGINPTGSGIFDYDEQIYAGYASVNSSWNKWKLNLGLRTEYTDTKGELDNLSLQNTSSYFNLFPNMSMSYTKEKNAFYFKYYRRITRPRYSSINPFQFYLSANSISEGNPSLKPAYSDYVQFDYVYDRDFKVLVFANKKSNEQVQQIFQDNATNILRAQYINLETNYFYGIDASVSKDLTSFWYLYFLVSHYHDKDSFIDVVTNATIENSIWTTHLRANNYFTLLKDKSLFADVTFTYLSPSIQGNATYESYSKLGLNFRKTFWNKDASISIGVEDIFNKGNTLSTRDYLDQNNITSTRQETRLFVFGFRYKFGNTKIRDNYKRKNTEEGKRL</sequence>
<evidence type="ECO:0000256" key="2">
    <source>
        <dbReference type="ARBA" id="ARBA00023136"/>
    </source>
</evidence>
<dbReference type="EMBL" id="LAZR01000017">
    <property type="protein sequence ID" value="KKO06151.1"/>
    <property type="molecule type" value="Genomic_DNA"/>
</dbReference>
<accession>A0A0F9VLY2</accession>
<dbReference type="InterPro" id="IPR041700">
    <property type="entry name" value="OMP_b-brl_3"/>
</dbReference>
<dbReference type="SUPFAM" id="SSF56935">
    <property type="entry name" value="Porins"/>
    <property type="match status" value="1"/>
</dbReference>
<evidence type="ECO:0000259" key="5">
    <source>
        <dbReference type="Pfam" id="PF14905"/>
    </source>
</evidence>
<dbReference type="Gene3D" id="2.60.40.10">
    <property type="entry name" value="Immunoglobulins"/>
    <property type="match status" value="1"/>
</dbReference>